<dbReference type="Pfam" id="PF00168">
    <property type="entry name" value="C2"/>
    <property type="match status" value="1"/>
</dbReference>
<organism evidence="2 3">
    <name type="scientific">Castanea mollissima</name>
    <name type="common">Chinese chestnut</name>
    <dbReference type="NCBI Taxonomy" id="60419"/>
    <lineage>
        <taxon>Eukaryota</taxon>
        <taxon>Viridiplantae</taxon>
        <taxon>Streptophyta</taxon>
        <taxon>Embryophyta</taxon>
        <taxon>Tracheophyta</taxon>
        <taxon>Spermatophyta</taxon>
        <taxon>Magnoliopsida</taxon>
        <taxon>eudicotyledons</taxon>
        <taxon>Gunneridae</taxon>
        <taxon>Pentapetalae</taxon>
        <taxon>rosids</taxon>
        <taxon>fabids</taxon>
        <taxon>Fagales</taxon>
        <taxon>Fagaceae</taxon>
        <taxon>Castanea</taxon>
    </lineage>
</organism>
<evidence type="ECO:0000259" key="1">
    <source>
        <dbReference type="PROSITE" id="PS50004"/>
    </source>
</evidence>
<reference evidence="2" key="1">
    <citation type="submission" date="2020-03" db="EMBL/GenBank/DDBJ databases">
        <title>Castanea mollissima Vanexum genome sequencing.</title>
        <authorList>
            <person name="Staton M."/>
        </authorList>
    </citation>
    <scope>NUCLEOTIDE SEQUENCE</scope>
    <source>
        <tissue evidence="2">Leaf</tissue>
    </source>
</reference>
<feature type="domain" description="C2" evidence="1">
    <location>
        <begin position="1"/>
        <end position="120"/>
    </location>
</feature>
<dbReference type="OrthoDB" id="270970at2759"/>
<evidence type="ECO:0000313" key="2">
    <source>
        <dbReference type="EMBL" id="KAF3943853.1"/>
    </source>
</evidence>
<sequence>MANSYRPLEVVIESALGLENVNHVTRMKPYAVVYMWDIKNNLRSSKEKSSADAEGGSNPTWNFKVKFNIDIAMAQENSFALVVKLRSCRRTHGVRDKNIGEVRVLITELLEGAAGNERRMSRSVDTCLDESNGTEQGQGKLTFSYKFEDPTADNPTLLNITKKRSRRQVIRKLAKLLGPAALSGLVSGLADGLVS</sequence>
<dbReference type="Proteomes" id="UP000737018">
    <property type="component" value="Unassembled WGS sequence"/>
</dbReference>
<proteinExistence type="predicted"/>
<dbReference type="InterPro" id="IPR035892">
    <property type="entry name" value="C2_domain_sf"/>
</dbReference>
<dbReference type="PROSITE" id="PS50004">
    <property type="entry name" value="C2"/>
    <property type="match status" value="1"/>
</dbReference>
<gene>
    <name evidence="2" type="ORF">CMV_029625</name>
</gene>
<comment type="caution">
    <text evidence="2">The sequence shown here is derived from an EMBL/GenBank/DDBJ whole genome shotgun (WGS) entry which is preliminary data.</text>
</comment>
<dbReference type="Gene3D" id="2.60.40.150">
    <property type="entry name" value="C2 domain"/>
    <property type="match status" value="1"/>
</dbReference>
<dbReference type="CDD" id="cd04051">
    <property type="entry name" value="C2_SRC2_like"/>
    <property type="match status" value="1"/>
</dbReference>
<protein>
    <recommendedName>
        <fullName evidence="1">C2 domain-containing protein</fullName>
    </recommendedName>
</protein>
<dbReference type="InterPro" id="IPR000008">
    <property type="entry name" value="C2_dom"/>
</dbReference>
<dbReference type="SUPFAM" id="SSF49562">
    <property type="entry name" value="C2 domain (Calcium/lipid-binding domain, CaLB)"/>
    <property type="match status" value="1"/>
</dbReference>
<dbReference type="PANTHER" id="PTHR32246">
    <property type="entry name" value="INGRESSION PROTEIN FIC1"/>
    <property type="match status" value="1"/>
</dbReference>
<dbReference type="InterPro" id="IPR044750">
    <property type="entry name" value="C2_SRC2/BAP"/>
</dbReference>
<accession>A0A8J4QE30</accession>
<keyword evidence="3" id="KW-1185">Reference proteome</keyword>
<name>A0A8J4QE30_9ROSI</name>
<evidence type="ECO:0000313" key="3">
    <source>
        <dbReference type="Proteomes" id="UP000737018"/>
    </source>
</evidence>
<dbReference type="AlphaFoldDB" id="A0A8J4QE30"/>
<dbReference type="GO" id="GO:0006952">
    <property type="term" value="P:defense response"/>
    <property type="evidence" value="ECO:0007669"/>
    <property type="project" value="InterPro"/>
</dbReference>
<dbReference type="PANTHER" id="PTHR32246:SF173">
    <property type="entry name" value="C2 DOMAIN-CONTAINING PROTEIN"/>
    <property type="match status" value="1"/>
</dbReference>
<dbReference type="EMBL" id="JRKL02012759">
    <property type="protein sequence ID" value="KAF3943853.1"/>
    <property type="molecule type" value="Genomic_DNA"/>
</dbReference>